<dbReference type="Proteomes" id="UP000600363">
    <property type="component" value="Unassembled WGS sequence"/>
</dbReference>
<dbReference type="AlphaFoldDB" id="A0A832RXP6"/>
<organism evidence="2 3">
    <name type="scientific">Methermicoccus shengliensis</name>
    <dbReference type="NCBI Taxonomy" id="660064"/>
    <lineage>
        <taxon>Archaea</taxon>
        <taxon>Methanobacteriati</taxon>
        <taxon>Methanobacteriota</taxon>
        <taxon>Stenosarchaea group</taxon>
        <taxon>Methanomicrobia</taxon>
        <taxon>Methanosarcinales</taxon>
        <taxon>Methermicoccaceae</taxon>
        <taxon>Methermicoccus</taxon>
    </lineage>
</organism>
<gene>
    <name evidence="2" type="ORF">HA299_06490</name>
</gene>
<reference evidence="2" key="1">
    <citation type="journal article" date="2020" name="bioRxiv">
        <title>A rank-normalized archaeal taxonomy based on genome phylogeny resolves widespread incomplete and uneven classifications.</title>
        <authorList>
            <person name="Rinke C."/>
            <person name="Chuvochina M."/>
            <person name="Mussig A.J."/>
            <person name="Chaumeil P.-A."/>
            <person name="Waite D.W."/>
            <person name="Whitman W.B."/>
            <person name="Parks D.H."/>
            <person name="Hugenholtz P."/>
        </authorList>
    </citation>
    <scope>NUCLEOTIDE SEQUENCE</scope>
    <source>
        <strain evidence="2">UBA12518</strain>
    </source>
</reference>
<name>A0A832RXP6_9EURY</name>
<dbReference type="RefSeq" id="WP_052353117.1">
    <property type="nucleotide sequence ID" value="NZ_DUIH01000021.1"/>
</dbReference>
<sequence length="65" mass="7338">MSLTRSYDITLFFILMLIGLLVLVELTSPYHISPKWIRRLSWVVAAGVVVFMAIVVKKAMDILGT</sequence>
<evidence type="ECO:0000256" key="1">
    <source>
        <dbReference type="SAM" id="Phobius"/>
    </source>
</evidence>
<keyword evidence="1" id="KW-0812">Transmembrane</keyword>
<feature type="transmembrane region" description="Helical" evidence="1">
    <location>
        <begin position="7"/>
        <end position="24"/>
    </location>
</feature>
<dbReference type="InterPro" id="IPR058357">
    <property type="entry name" value="DUF8044"/>
</dbReference>
<protein>
    <submittedName>
        <fullName evidence="2">Uncharacterized protein</fullName>
    </submittedName>
</protein>
<proteinExistence type="predicted"/>
<accession>A0A832RXP6</accession>
<dbReference type="EMBL" id="DUIH01000021">
    <property type="protein sequence ID" value="HIH70239.1"/>
    <property type="molecule type" value="Genomic_DNA"/>
</dbReference>
<comment type="caution">
    <text evidence="2">The sequence shown here is derived from an EMBL/GenBank/DDBJ whole genome shotgun (WGS) entry which is preliminary data.</text>
</comment>
<evidence type="ECO:0000313" key="2">
    <source>
        <dbReference type="EMBL" id="HIH70239.1"/>
    </source>
</evidence>
<keyword evidence="1" id="KW-1133">Transmembrane helix</keyword>
<dbReference type="Pfam" id="PF26161">
    <property type="entry name" value="DUF8044"/>
    <property type="match status" value="1"/>
</dbReference>
<evidence type="ECO:0000313" key="3">
    <source>
        <dbReference type="Proteomes" id="UP000600363"/>
    </source>
</evidence>
<feature type="transmembrane region" description="Helical" evidence="1">
    <location>
        <begin position="36"/>
        <end position="56"/>
    </location>
</feature>
<keyword evidence="1" id="KW-0472">Membrane</keyword>